<keyword evidence="2" id="KW-1133">Transmembrane helix</keyword>
<accession>A0AAN9UQV0</accession>
<proteinExistence type="predicted"/>
<evidence type="ECO:0000256" key="2">
    <source>
        <dbReference type="SAM" id="Phobius"/>
    </source>
</evidence>
<feature type="transmembrane region" description="Helical" evidence="2">
    <location>
        <begin position="14"/>
        <end position="36"/>
    </location>
</feature>
<organism evidence="3 4">
    <name type="scientific">Diatrype stigma</name>
    <dbReference type="NCBI Taxonomy" id="117547"/>
    <lineage>
        <taxon>Eukaryota</taxon>
        <taxon>Fungi</taxon>
        <taxon>Dikarya</taxon>
        <taxon>Ascomycota</taxon>
        <taxon>Pezizomycotina</taxon>
        <taxon>Sordariomycetes</taxon>
        <taxon>Xylariomycetidae</taxon>
        <taxon>Xylariales</taxon>
        <taxon>Diatrypaceae</taxon>
        <taxon>Diatrype</taxon>
    </lineage>
</organism>
<sequence length="516" mass="58643">MSTLLSAIASRRRLVKIVGGVSLIVLVTAIFSHMFYDDLAPESLKKFTSSSHSSSGGGSRKKYNVKQMHLLIPATSTNHHLCQLMVSAAVMGYPAPVLINWDAPEASDAYVQHLMKVEGVLNYLDSLPSSQQDDMIFMLDGFDAWFQLPGDVLMQRYYDVVNRAAQEHLKTYGAALVKKNDIRDTVLFGPDKLCWPLGMERPACWAVPDSWMEPHAFGPDTDYGIVEHVRPKWLNSGTIMGPAREMRDVFAATLEKIHDHHTTDSDQFYFAELWGDQSYQRSLDKLAWDRARGEDVKDAENFLLPPQDKDIPDLKKGQRAEYYIGLDFDSAIWQTIAFYDDYMTWVQQNLSSPYVRQASKAINPYHHFELPADLTSRSSSKNPHGLAQSPLEATDRDGDRASLQGADTLPEALHSWETLPLAFNTITKTVPPILHFTGKKGYREMWWPRNWFYPYQEPILRALRRRGPVKTGPHRESIAGAWTYPGNGTERGWLDWEGGLCGQFEEQLQGREWVDL</sequence>
<dbReference type="Proteomes" id="UP001320420">
    <property type="component" value="Unassembled WGS sequence"/>
</dbReference>
<comment type="caution">
    <text evidence="3">The sequence shown here is derived from an EMBL/GenBank/DDBJ whole genome shotgun (WGS) entry which is preliminary data.</text>
</comment>
<evidence type="ECO:0000256" key="1">
    <source>
        <dbReference type="SAM" id="MobiDB-lite"/>
    </source>
</evidence>
<keyword evidence="2" id="KW-0472">Membrane</keyword>
<keyword evidence="4" id="KW-1185">Reference proteome</keyword>
<dbReference type="EMBL" id="JAKJXP020000029">
    <property type="protein sequence ID" value="KAK7753330.1"/>
    <property type="molecule type" value="Genomic_DNA"/>
</dbReference>
<name>A0AAN9UQV0_9PEZI</name>
<dbReference type="CDD" id="cd22997">
    <property type="entry name" value="GT_LH"/>
    <property type="match status" value="1"/>
</dbReference>
<gene>
    <name evidence="3" type="ORF">SLS62_004620</name>
</gene>
<evidence type="ECO:0000313" key="3">
    <source>
        <dbReference type="EMBL" id="KAK7753330.1"/>
    </source>
</evidence>
<protein>
    <submittedName>
        <fullName evidence="3">Uncharacterized protein</fullName>
    </submittedName>
</protein>
<dbReference type="PANTHER" id="PTHR36587">
    <property type="entry name" value="EXPRESSION SITE-ASSOCIATED GENE 3 (ESAG3)-LIKE PROTEIN"/>
    <property type="match status" value="1"/>
</dbReference>
<dbReference type="PANTHER" id="PTHR36587:SF2">
    <property type="entry name" value="EXPRESSION SITE-ASSOCIATED GENE 3 (ESAG3)-LIKE PROTEIN"/>
    <property type="match status" value="1"/>
</dbReference>
<evidence type="ECO:0000313" key="4">
    <source>
        <dbReference type="Proteomes" id="UP001320420"/>
    </source>
</evidence>
<reference evidence="3 4" key="1">
    <citation type="submission" date="2024-02" db="EMBL/GenBank/DDBJ databases">
        <title>De novo assembly and annotation of 12 fungi associated with fruit tree decline syndrome in Ontario, Canada.</title>
        <authorList>
            <person name="Sulman M."/>
            <person name="Ellouze W."/>
            <person name="Ilyukhin E."/>
        </authorList>
    </citation>
    <scope>NUCLEOTIDE SEQUENCE [LARGE SCALE GENOMIC DNA]</scope>
    <source>
        <strain evidence="3 4">M11/M66-122</strain>
    </source>
</reference>
<feature type="region of interest" description="Disordered" evidence="1">
    <location>
        <begin position="374"/>
        <end position="403"/>
    </location>
</feature>
<dbReference type="AlphaFoldDB" id="A0AAN9UQV0"/>
<keyword evidence="2" id="KW-0812">Transmembrane</keyword>